<comment type="caution">
    <text evidence="6">The sequence shown here is derived from an EMBL/GenBank/DDBJ whole genome shotgun (WGS) entry which is preliminary data.</text>
</comment>
<dbReference type="PROSITE" id="PS50893">
    <property type="entry name" value="ABC_TRANSPORTER_2"/>
    <property type="match status" value="1"/>
</dbReference>
<name>A0ABS7Q9K4_9ACTN</name>
<accession>A0ABS7Q9K4</accession>
<sequence>MRSTSRNARIRATTSSLFTAPVCQGDGRGHIPPAKVPPEPAYTGRVHPRDDAPRDPPGTVRPFVTPGDAPAPPCSLASACTETTAQEDRVTAPIIEIRDVSKRYDDGPPALAGLSLTVAAGEALAVLGPSGSGKSTLLNMIAGLDRPTGGGVTVAGVRVDELTETASARFRRERIGMVFQFFNLLDDLTVLDNVLLPAQLLGTGRAAARDRAVELLDNLGIDRHARAYPGRLSGGERQRVAVARALMNRPALLLADEPTGALDTASGAEVRELLAELNDDGQTILLVTHDLALAESCATRTIELVDGRLARDERAATR</sequence>
<dbReference type="SMART" id="SM00382">
    <property type="entry name" value="AAA"/>
    <property type="match status" value="1"/>
</dbReference>
<keyword evidence="2" id="KW-0547">Nucleotide-binding</keyword>
<gene>
    <name evidence="6" type="ORF">K7862_19645</name>
</gene>
<dbReference type="InterPro" id="IPR003439">
    <property type="entry name" value="ABC_transporter-like_ATP-bd"/>
</dbReference>
<dbReference type="Gene3D" id="3.40.50.300">
    <property type="entry name" value="P-loop containing nucleotide triphosphate hydrolases"/>
    <property type="match status" value="1"/>
</dbReference>
<dbReference type="InterPro" id="IPR017911">
    <property type="entry name" value="MacB-like_ATP-bd"/>
</dbReference>
<dbReference type="InterPro" id="IPR015854">
    <property type="entry name" value="ABC_transpr_LolD-like"/>
</dbReference>
<evidence type="ECO:0000256" key="2">
    <source>
        <dbReference type="ARBA" id="ARBA00022741"/>
    </source>
</evidence>
<dbReference type="InterPro" id="IPR027417">
    <property type="entry name" value="P-loop_NTPase"/>
</dbReference>
<evidence type="ECO:0000313" key="6">
    <source>
        <dbReference type="EMBL" id="MBY8879835.1"/>
    </source>
</evidence>
<evidence type="ECO:0000256" key="1">
    <source>
        <dbReference type="ARBA" id="ARBA00022448"/>
    </source>
</evidence>
<keyword evidence="1" id="KW-0813">Transport</keyword>
<evidence type="ECO:0000313" key="7">
    <source>
        <dbReference type="Proteomes" id="UP000778578"/>
    </source>
</evidence>
<feature type="domain" description="ABC transporter" evidence="5">
    <location>
        <begin position="95"/>
        <end position="318"/>
    </location>
</feature>
<evidence type="ECO:0000259" key="5">
    <source>
        <dbReference type="PROSITE" id="PS50893"/>
    </source>
</evidence>
<keyword evidence="3 6" id="KW-0067">ATP-binding</keyword>
<dbReference type="EMBL" id="JAINZZ010000024">
    <property type="protein sequence ID" value="MBY8879835.1"/>
    <property type="molecule type" value="Genomic_DNA"/>
</dbReference>
<organism evidence="6 7">
    <name type="scientific">Actinacidiphila acidipaludis</name>
    <dbReference type="NCBI Taxonomy" id="2873382"/>
    <lineage>
        <taxon>Bacteria</taxon>
        <taxon>Bacillati</taxon>
        <taxon>Actinomycetota</taxon>
        <taxon>Actinomycetes</taxon>
        <taxon>Kitasatosporales</taxon>
        <taxon>Streptomycetaceae</taxon>
        <taxon>Actinacidiphila</taxon>
    </lineage>
</organism>
<dbReference type="PROSITE" id="PS00211">
    <property type="entry name" value="ABC_TRANSPORTER_1"/>
    <property type="match status" value="1"/>
</dbReference>
<dbReference type="InterPro" id="IPR003593">
    <property type="entry name" value="AAA+_ATPase"/>
</dbReference>
<proteinExistence type="predicted"/>
<evidence type="ECO:0000256" key="4">
    <source>
        <dbReference type="SAM" id="MobiDB-lite"/>
    </source>
</evidence>
<evidence type="ECO:0000256" key="3">
    <source>
        <dbReference type="ARBA" id="ARBA00022840"/>
    </source>
</evidence>
<dbReference type="InterPro" id="IPR017871">
    <property type="entry name" value="ABC_transporter-like_CS"/>
</dbReference>
<dbReference type="Proteomes" id="UP000778578">
    <property type="component" value="Unassembled WGS sequence"/>
</dbReference>
<feature type="region of interest" description="Disordered" evidence="4">
    <location>
        <begin position="20"/>
        <end position="59"/>
    </location>
</feature>
<dbReference type="PANTHER" id="PTHR24220">
    <property type="entry name" value="IMPORT ATP-BINDING PROTEIN"/>
    <property type="match status" value="1"/>
</dbReference>
<dbReference type="CDD" id="cd03255">
    <property type="entry name" value="ABC_MJ0796_LolCDE_FtsE"/>
    <property type="match status" value="1"/>
</dbReference>
<keyword evidence="7" id="KW-1185">Reference proteome</keyword>
<protein>
    <submittedName>
        <fullName evidence="6">ATP-binding cassette domain-containing protein</fullName>
    </submittedName>
</protein>
<dbReference type="SUPFAM" id="SSF52540">
    <property type="entry name" value="P-loop containing nucleoside triphosphate hydrolases"/>
    <property type="match status" value="1"/>
</dbReference>
<reference evidence="6 7" key="1">
    <citation type="submission" date="2021-08" db="EMBL/GenBank/DDBJ databases">
        <title>WGS of actinomycetes from Thailand.</title>
        <authorList>
            <person name="Thawai C."/>
        </authorList>
    </citation>
    <scope>NUCLEOTIDE SEQUENCE [LARGE SCALE GENOMIC DNA]</scope>
    <source>
        <strain evidence="6 7">PLK6-54</strain>
    </source>
</reference>
<dbReference type="Pfam" id="PF00005">
    <property type="entry name" value="ABC_tran"/>
    <property type="match status" value="1"/>
</dbReference>
<dbReference type="GO" id="GO:0005524">
    <property type="term" value="F:ATP binding"/>
    <property type="evidence" value="ECO:0007669"/>
    <property type="project" value="UniProtKB-KW"/>
</dbReference>